<dbReference type="SMART" id="SM00490">
    <property type="entry name" value="HELICc"/>
    <property type="match status" value="1"/>
</dbReference>
<dbReference type="InterPro" id="IPR011545">
    <property type="entry name" value="DEAD/DEAH_box_helicase_dom"/>
</dbReference>
<dbReference type="InterPro" id="IPR001650">
    <property type="entry name" value="Helicase_C-like"/>
</dbReference>
<sequence>MIRPKKGQPKASLSPQKATTGITPLKKLLEKKDDALKTEIATRAKNDYNGQDPKPIQVETVATLARGKSAFLLAGTGFGKSRIAEMYFKTLPPKSKPVVLVLNPLDALGDNQVEEKKGKFTAINLTKLTFNPFVAEQIKSGVYNFVYLSPEIFLNSKLWDSVYFSPAFQERLGLVVVDEAHMIYIWGLVESSSGRNKYSILVRHQDIGIFRPSYGDLARHLQCRNNIPILLLSATCRPVAVDAILRSLKLTKDLIKMIYDELTRKEIRIIRINMSYSLKSNLDLLTAFPSIEQTATEDLVPTLIYSGTRARTFTVLEVLDMARKTPDACRNAKNMFARRYHSSTGAKDKEDCVRDFSEGRFPIISATMALGLGQNWKRVRCVIHMGRGDPANICQMIGRCGRDGKGGLAILFMESNRKGGKNHPTDFTQATQQSDDDRMDALAITPVCLRVALYSMDNKYGYIPVSKDDPNYITEVKREQSLNFPLCRCSNCLDEEGNTLIKNLQNLNKHNFDDALMDCAQFPIIESITKQRTSRSVQKDLLTDNLELAATFRLHLINVFKNFYEDRMGTSGRFTAIELFNEHHANAVITNFPNILKSDDLNTIIGGETIDGQVDLLMDTISKFRDDPMYHKHMDRCRDLQLEAEALKKQKRREYGIRYRANKRAQLLAKRPEQLFDQYTGGSDSVNDQSVLYTGGSDSVNDQSLLESATAGEQSAEERRKLKRREYAARYRANKKARLEAEKESRVRSSSSQRIETIEELEPTERGT</sequence>
<dbReference type="Pfam" id="PF00271">
    <property type="entry name" value="Helicase_C"/>
    <property type="match status" value="1"/>
</dbReference>
<evidence type="ECO:0000313" key="12">
    <source>
        <dbReference type="Proteomes" id="UP000324748"/>
    </source>
</evidence>
<dbReference type="PANTHER" id="PTHR13710:SF105">
    <property type="entry name" value="ATP-DEPENDENT DNA HELICASE Q1"/>
    <property type="match status" value="1"/>
</dbReference>
<dbReference type="EMBL" id="VSWC01000002">
    <property type="protein sequence ID" value="KAA1117584.1"/>
    <property type="molecule type" value="Genomic_DNA"/>
</dbReference>
<evidence type="ECO:0000259" key="9">
    <source>
        <dbReference type="PROSITE" id="PS51192"/>
    </source>
</evidence>
<dbReference type="GO" id="GO:0009378">
    <property type="term" value="F:four-way junction helicase activity"/>
    <property type="evidence" value="ECO:0007669"/>
    <property type="project" value="TreeGrafter"/>
</dbReference>
<dbReference type="PROSITE" id="PS51194">
    <property type="entry name" value="HELICASE_CTER"/>
    <property type="match status" value="1"/>
</dbReference>
<keyword evidence="5" id="KW-0413">Isomerase</keyword>
<organism evidence="11 12">
    <name type="scientific">Puccinia graminis f. sp. tritici</name>
    <dbReference type="NCBI Taxonomy" id="56615"/>
    <lineage>
        <taxon>Eukaryota</taxon>
        <taxon>Fungi</taxon>
        <taxon>Dikarya</taxon>
        <taxon>Basidiomycota</taxon>
        <taxon>Pucciniomycotina</taxon>
        <taxon>Pucciniomycetes</taxon>
        <taxon>Pucciniales</taxon>
        <taxon>Pucciniaceae</taxon>
        <taxon>Puccinia</taxon>
    </lineage>
</organism>
<proteinExistence type="inferred from homology"/>
<dbReference type="PANTHER" id="PTHR13710">
    <property type="entry name" value="DNA HELICASE RECQ FAMILY MEMBER"/>
    <property type="match status" value="1"/>
</dbReference>
<dbReference type="InterPro" id="IPR014001">
    <property type="entry name" value="Helicase_ATP-bd"/>
</dbReference>
<comment type="catalytic activity">
    <reaction evidence="6">
        <text>Couples ATP hydrolysis with the unwinding of duplex DNA by translocating in the 3'-5' direction.</text>
        <dbReference type="EC" id="5.6.2.4"/>
    </reaction>
</comment>
<feature type="region of interest" description="Disordered" evidence="8">
    <location>
        <begin position="707"/>
        <end position="726"/>
    </location>
</feature>
<protein>
    <recommendedName>
        <fullName evidence="7">DNA 3'-5' helicase</fullName>
        <ecNumber evidence="7">5.6.2.4</ecNumber>
    </recommendedName>
</protein>
<comment type="similarity">
    <text evidence="1">Belongs to the helicase family. RecQ subfamily.</text>
</comment>
<dbReference type="GO" id="GO:0005524">
    <property type="term" value="F:ATP binding"/>
    <property type="evidence" value="ECO:0007669"/>
    <property type="project" value="UniProtKB-KW"/>
</dbReference>
<evidence type="ECO:0000259" key="10">
    <source>
        <dbReference type="PROSITE" id="PS51194"/>
    </source>
</evidence>
<comment type="caution">
    <text evidence="11">The sequence shown here is derived from an EMBL/GenBank/DDBJ whole genome shotgun (WGS) entry which is preliminary data.</text>
</comment>
<dbReference type="Proteomes" id="UP000324748">
    <property type="component" value="Unassembled WGS sequence"/>
</dbReference>
<dbReference type="InterPro" id="IPR027417">
    <property type="entry name" value="P-loop_NTPase"/>
</dbReference>
<feature type="domain" description="Helicase ATP-binding" evidence="9">
    <location>
        <begin position="61"/>
        <end position="254"/>
    </location>
</feature>
<evidence type="ECO:0000256" key="6">
    <source>
        <dbReference type="ARBA" id="ARBA00034617"/>
    </source>
</evidence>
<evidence type="ECO:0000256" key="8">
    <source>
        <dbReference type="SAM" id="MobiDB-lite"/>
    </source>
</evidence>
<keyword evidence="11" id="KW-0347">Helicase</keyword>
<feature type="domain" description="Helicase C-terminal" evidence="10">
    <location>
        <begin position="290"/>
        <end position="443"/>
    </location>
</feature>
<feature type="compositionally biased region" description="Basic and acidic residues" evidence="8">
    <location>
        <begin position="737"/>
        <end position="747"/>
    </location>
</feature>
<evidence type="ECO:0000256" key="1">
    <source>
        <dbReference type="ARBA" id="ARBA00005446"/>
    </source>
</evidence>
<dbReference type="EC" id="5.6.2.4" evidence="7"/>
<dbReference type="GO" id="GO:0043138">
    <property type="term" value="F:3'-5' DNA helicase activity"/>
    <property type="evidence" value="ECO:0007669"/>
    <property type="project" value="UniProtKB-EC"/>
</dbReference>
<keyword evidence="3" id="KW-0067">ATP-binding</keyword>
<feature type="compositionally biased region" description="Basic and acidic residues" evidence="8">
    <location>
        <begin position="716"/>
        <end position="726"/>
    </location>
</feature>
<evidence type="ECO:0000313" key="11">
    <source>
        <dbReference type="EMBL" id="KAA1117584.1"/>
    </source>
</evidence>
<keyword evidence="2" id="KW-0547">Nucleotide-binding</keyword>
<dbReference type="PROSITE" id="PS51192">
    <property type="entry name" value="HELICASE_ATP_BIND_1"/>
    <property type="match status" value="1"/>
</dbReference>
<dbReference type="GO" id="GO:0003677">
    <property type="term" value="F:DNA binding"/>
    <property type="evidence" value="ECO:0007669"/>
    <property type="project" value="UniProtKB-KW"/>
</dbReference>
<dbReference type="Pfam" id="PF00270">
    <property type="entry name" value="DEAD"/>
    <property type="match status" value="1"/>
</dbReference>
<evidence type="ECO:0000256" key="4">
    <source>
        <dbReference type="ARBA" id="ARBA00023125"/>
    </source>
</evidence>
<accession>A0A5B0QXX7</accession>
<evidence type="ECO:0000256" key="3">
    <source>
        <dbReference type="ARBA" id="ARBA00022840"/>
    </source>
</evidence>
<keyword evidence="4" id="KW-0238">DNA-binding</keyword>
<keyword evidence="12" id="KW-1185">Reference proteome</keyword>
<dbReference type="GO" id="GO:0005737">
    <property type="term" value="C:cytoplasm"/>
    <property type="evidence" value="ECO:0007669"/>
    <property type="project" value="TreeGrafter"/>
</dbReference>
<gene>
    <name evidence="11" type="primary">SGS1_45</name>
    <name evidence="11" type="ORF">PGT21_015379</name>
</gene>
<feature type="region of interest" description="Disordered" evidence="8">
    <location>
        <begin position="733"/>
        <end position="768"/>
    </location>
</feature>
<evidence type="ECO:0000256" key="2">
    <source>
        <dbReference type="ARBA" id="ARBA00022741"/>
    </source>
</evidence>
<dbReference type="OrthoDB" id="5409596at2759"/>
<dbReference type="GO" id="GO:0005694">
    <property type="term" value="C:chromosome"/>
    <property type="evidence" value="ECO:0007669"/>
    <property type="project" value="TreeGrafter"/>
</dbReference>
<keyword evidence="11" id="KW-0378">Hydrolase</keyword>
<name>A0A5B0QXX7_PUCGR</name>
<dbReference type="Gene3D" id="3.40.50.300">
    <property type="entry name" value="P-loop containing nucleotide triphosphate hydrolases"/>
    <property type="match status" value="2"/>
</dbReference>
<dbReference type="SUPFAM" id="SSF52540">
    <property type="entry name" value="P-loop containing nucleoside triphosphate hydrolases"/>
    <property type="match status" value="1"/>
</dbReference>
<evidence type="ECO:0000256" key="5">
    <source>
        <dbReference type="ARBA" id="ARBA00023235"/>
    </source>
</evidence>
<dbReference type="AlphaFoldDB" id="A0A5B0QXX7"/>
<evidence type="ECO:0000256" key="7">
    <source>
        <dbReference type="ARBA" id="ARBA00034808"/>
    </source>
</evidence>
<feature type="compositionally biased region" description="Polar residues" evidence="8">
    <location>
        <begin position="11"/>
        <end position="22"/>
    </location>
</feature>
<reference evidence="11 12" key="1">
    <citation type="submission" date="2019-05" db="EMBL/GenBank/DDBJ databases">
        <title>Emergence of the Ug99 lineage of the wheat stem rust pathogen through somatic hybridization.</title>
        <authorList>
            <person name="Li F."/>
            <person name="Upadhyaya N.M."/>
            <person name="Sperschneider J."/>
            <person name="Matny O."/>
            <person name="Nguyen-Phuc H."/>
            <person name="Mago R."/>
            <person name="Raley C."/>
            <person name="Miller M.E."/>
            <person name="Silverstein K.A.T."/>
            <person name="Henningsen E."/>
            <person name="Hirsch C.D."/>
            <person name="Visser B."/>
            <person name="Pretorius Z.A."/>
            <person name="Steffenson B.J."/>
            <person name="Schwessinger B."/>
            <person name="Dodds P.N."/>
            <person name="Figueroa M."/>
        </authorList>
    </citation>
    <scope>NUCLEOTIDE SEQUENCE [LARGE SCALE GENOMIC DNA]</scope>
    <source>
        <strain evidence="11">21-0</strain>
    </source>
</reference>
<dbReference type="SMART" id="SM00487">
    <property type="entry name" value="DEXDc"/>
    <property type="match status" value="1"/>
</dbReference>
<dbReference type="GO" id="GO:0000724">
    <property type="term" value="P:double-strand break repair via homologous recombination"/>
    <property type="evidence" value="ECO:0007669"/>
    <property type="project" value="TreeGrafter"/>
</dbReference>
<feature type="region of interest" description="Disordered" evidence="8">
    <location>
        <begin position="1"/>
        <end position="24"/>
    </location>
</feature>